<reference evidence="2 3" key="1">
    <citation type="journal article" date="2019" name="G3 (Bethesda)">
        <title>Sequencing of a Wild Apple (Malus baccata) Genome Unravels the Differences Between Cultivated and Wild Apple Species Regarding Disease Resistance and Cold Tolerance.</title>
        <authorList>
            <person name="Chen X."/>
        </authorList>
    </citation>
    <scope>NUCLEOTIDE SEQUENCE [LARGE SCALE GENOMIC DNA]</scope>
    <source>
        <strain evidence="3">cv. Shandingzi</strain>
        <tissue evidence="2">Leaves</tissue>
    </source>
</reference>
<feature type="transmembrane region" description="Helical" evidence="1">
    <location>
        <begin position="271"/>
        <end position="299"/>
    </location>
</feature>
<proteinExistence type="predicted"/>
<evidence type="ECO:0000256" key="1">
    <source>
        <dbReference type="SAM" id="Phobius"/>
    </source>
</evidence>
<dbReference type="AlphaFoldDB" id="A0A540MJ85"/>
<sequence>MRSFSQIRPRYKPKISSYLRPILKKFKKGGDYAKHDDDGSAIFRSNSKFQESCKFFFASTANKLVSSFNKKAEDSMKIVIFQLGYHMLISDAEGTLRRLLTSNVQTKDAQRSKFIICNGKFMKNDTIMHLKLGFNKFILDKGGTTIQRLLSQREKLKPFWCKKNAFAQQFDALQFLGTFQKKLTPPIIVPVDKTRIAPSVFDEIPDSSCCVVIHYDMCYCKDLGILKHFSSKYVEQRKLDDAFTVANHIPKLVDGCSVLGSLLLRLWSSNLLWGASITLLLVVEAIIAIPPCTTVIVWVRCQHLCKEDAT</sequence>
<dbReference type="Proteomes" id="UP000315295">
    <property type="component" value="Unassembled WGS sequence"/>
</dbReference>
<keyword evidence="1" id="KW-0812">Transmembrane</keyword>
<accession>A0A540MJ85</accession>
<keyword evidence="1" id="KW-1133">Transmembrane helix</keyword>
<evidence type="ECO:0000313" key="3">
    <source>
        <dbReference type="Proteomes" id="UP000315295"/>
    </source>
</evidence>
<evidence type="ECO:0000313" key="2">
    <source>
        <dbReference type="EMBL" id="TQD98848.1"/>
    </source>
</evidence>
<name>A0A540MJ85_MALBA</name>
<organism evidence="2 3">
    <name type="scientific">Malus baccata</name>
    <name type="common">Siberian crab apple</name>
    <name type="synonym">Pyrus baccata</name>
    <dbReference type="NCBI Taxonomy" id="106549"/>
    <lineage>
        <taxon>Eukaryota</taxon>
        <taxon>Viridiplantae</taxon>
        <taxon>Streptophyta</taxon>
        <taxon>Embryophyta</taxon>
        <taxon>Tracheophyta</taxon>
        <taxon>Spermatophyta</taxon>
        <taxon>Magnoliopsida</taxon>
        <taxon>eudicotyledons</taxon>
        <taxon>Gunneridae</taxon>
        <taxon>Pentapetalae</taxon>
        <taxon>rosids</taxon>
        <taxon>fabids</taxon>
        <taxon>Rosales</taxon>
        <taxon>Rosaceae</taxon>
        <taxon>Amygdaloideae</taxon>
        <taxon>Maleae</taxon>
        <taxon>Malus</taxon>
    </lineage>
</organism>
<comment type="caution">
    <text evidence="2">The sequence shown here is derived from an EMBL/GenBank/DDBJ whole genome shotgun (WGS) entry which is preliminary data.</text>
</comment>
<keyword evidence="3" id="KW-1185">Reference proteome</keyword>
<keyword evidence="1" id="KW-0472">Membrane</keyword>
<dbReference type="EMBL" id="VIEB01000246">
    <property type="protein sequence ID" value="TQD98848.1"/>
    <property type="molecule type" value="Genomic_DNA"/>
</dbReference>
<protein>
    <submittedName>
        <fullName evidence="2">Uncharacterized protein</fullName>
    </submittedName>
</protein>
<gene>
    <name evidence="2" type="ORF">C1H46_015491</name>
</gene>